<dbReference type="Gene3D" id="2.60.120.200">
    <property type="match status" value="1"/>
</dbReference>
<sequence>MVIRHMRIFRPLAATSVVSWVPLLLPLFLLHPLPTAADCECGYSTTSSGAADIVFSELLESDFTRVDYFGHDYTGPPRWARQAYAKSASTARGPFGEAFVTGNAISDTATTTTKHYSKTSNNDDGGLQLVVGSKVVDGMVQNAEIATTGLDYFYGTYRVGLKVTDVPGTCTAVFWYFNDTQEIDIEFLSHEFNHANKLYPVNLVLQTAQSRAAGYDASGVGTGTFQKRALPFDPTAGFHEYRLDFLADRVVFYADGAALATMTGWDGGIPSVGGHLLLSHWSNGNPGWSAGPPRGRAAYYNSSDAARGGDARSRCETVPAGGSSSKVCTIPEGDPNFFFSDPGSGGDGGQGSGGSGNGGGTGTGANGPGNGNGGGHHNAASPPVAMGRLGPLAQTVALGAAVWVVGL</sequence>
<feature type="chain" id="PRO_5045520372" description="GH16 domain-containing protein" evidence="2">
    <location>
        <begin position="38"/>
        <end position="407"/>
    </location>
</feature>
<dbReference type="InterPro" id="IPR000757">
    <property type="entry name" value="Beta-glucanase-like"/>
</dbReference>
<evidence type="ECO:0000313" key="4">
    <source>
        <dbReference type="EMBL" id="KAK8058943.1"/>
    </source>
</evidence>
<evidence type="ECO:0000256" key="1">
    <source>
        <dbReference type="SAM" id="MobiDB-lite"/>
    </source>
</evidence>
<evidence type="ECO:0000313" key="5">
    <source>
        <dbReference type="Proteomes" id="UP001480595"/>
    </source>
</evidence>
<dbReference type="PROSITE" id="PS51762">
    <property type="entry name" value="GH16_2"/>
    <property type="match status" value="1"/>
</dbReference>
<dbReference type="RefSeq" id="XP_066714389.1">
    <property type="nucleotide sequence ID" value="XM_066860800.1"/>
</dbReference>
<proteinExistence type="predicted"/>
<comment type="caution">
    <text evidence="4">The sequence shown here is derived from an EMBL/GenBank/DDBJ whole genome shotgun (WGS) entry which is preliminary data.</text>
</comment>
<feature type="domain" description="GH16" evidence="3">
    <location>
        <begin position="18"/>
        <end position="308"/>
    </location>
</feature>
<dbReference type="GeneID" id="92093863"/>
<dbReference type="Proteomes" id="UP001480595">
    <property type="component" value="Unassembled WGS sequence"/>
</dbReference>
<evidence type="ECO:0000259" key="3">
    <source>
        <dbReference type="PROSITE" id="PS51762"/>
    </source>
</evidence>
<keyword evidence="5" id="KW-1185">Reference proteome</keyword>
<dbReference type="Pfam" id="PF00722">
    <property type="entry name" value="Glyco_hydro_16"/>
    <property type="match status" value="1"/>
</dbReference>
<dbReference type="PANTHER" id="PTHR38121:SF5">
    <property type="entry name" value="GH16 DOMAIN-CONTAINING PROTEIN"/>
    <property type="match status" value="1"/>
</dbReference>
<accession>A0ABR1UJ62</accession>
<feature type="signal peptide" evidence="2">
    <location>
        <begin position="1"/>
        <end position="37"/>
    </location>
</feature>
<feature type="compositionally biased region" description="Gly residues" evidence="1">
    <location>
        <begin position="343"/>
        <end position="376"/>
    </location>
</feature>
<reference evidence="4 5" key="1">
    <citation type="submission" date="2023-01" db="EMBL/GenBank/DDBJ databases">
        <title>Analysis of 21 Apiospora genomes using comparative genomics revels a genus with tremendous synthesis potential of carbohydrate active enzymes and secondary metabolites.</title>
        <authorList>
            <person name="Sorensen T."/>
        </authorList>
    </citation>
    <scope>NUCLEOTIDE SEQUENCE [LARGE SCALE GENOMIC DNA]</scope>
    <source>
        <strain evidence="4 5">CBS 135458</strain>
    </source>
</reference>
<feature type="region of interest" description="Disordered" evidence="1">
    <location>
        <begin position="303"/>
        <end position="382"/>
    </location>
</feature>
<dbReference type="SUPFAM" id="SSF49899">
    <property type="entry name" value="Concanavalin A-like lectins/glucanases"/>
    <property type="match status" value="1"/>
</dbReference>
<evidence type="ECO:0000256" key="2">
    <source>
        <dbReference type="SAM" id="SignalP"/>
    </source>
</evidence>
<organism evidence="4 5">
    <name type="scientific">Apiospora phragmitis</name>
    <dbReference type="NCBI Taxonomy" id="2905665"/>
    <lineage>
        <taxon>Eukaryota</taxon>
        <taxon>Fungi</taxon>
        <taxon>Dikarya</taxon>
        <taxon>Ascomycota</taxon>
        <taxon>Pezizomycotina</taxon>
        <taxon>Sordariomycetes</taxon>
        <taxon>Xylariomycetidae</taxon>
        <taxon>Amphisphaeriales</taxon>
        <taxon>Apiosporaceae</taxon>
        <taxon>Apiospora</taxon>
    </lineage>
</organism>
<keyword evidence="2" id="KW-0732">Signal</keyword>
<gene>
    <name evidence="4" type="ORF">PG994_009391</name>
</gene>
<name>A0ABR1UJ62_9PEZI</name>
<dbReference type="CDD" id="cd00413">
    <property type="entry name" value="Glyco_hydrolase_16"/>
    <property type="match status" value="1"/>
</dbReference>
<dbReference type="InterPro" id="IPR013320">
    <property type="entry name" value="ConA-like_dom_sf"/>
</dbReference>
<dbReference type="PANTHER" id="PTHR38121">
    <property type="entry name" value="GH16 DOMAIN-CONTAINING PROTEIN"/>
    <property type="match status" value="1"/>
</dbReference>
<protein>
    <recommendedName>
        <fullName evidence="3">GH16 domain-containing protein</fullName>
    </recommendedName>
</protein>
<dbReference type="EMBL" id="JAQQWL010000009">
    <property type="protein sequence ID" value="KAK8058943.1"/>
    <property type="molecule type" value="Genomic_DNA"/>
</dbReference>